<evidence type="ECO:0000256" key="6">
    <source>
        <dbReference type="ARBA" id="ARBA00022448"/>
    </source>
</evidence>
<evidence type="ECO:0000256" key="15">
    <source>
        <dbReference type="ARBA" id="ARBA00023136"/>
    </source>
</evidence>
<evidence type="ECO:0000256" key="7">
    <source>
        <dbReference type="ARBA" id="ARBA00022660"/>
    </source>
</evidence>
<keyword evidence="12 17" id="KW-0520">NAD</keyword>
<evidence type="ECO:0000256" key="13">
    <source>
        <dbReference type="ARBA" id="ARBA00023075"/>
    </source>
</evidence>
<feature type="transmembrane region" description="Helical" evidence="17">
    <location>
        <begin position="7"/>
        <end position="33"/>
    </location>
</feature>
<feature type="transmembrane region" description="Helical" evidence="17">
    <location>
        <begin position="267"/>
        <end position="286"/>
    </location>
</feature>
<evidence type="ECO:0000256" key="2">
    <source>
        <dbReference type="ARBA" id="ARBA00004225"/>
    </source>
</evidence>
<feature type="transmembrane region" description="Helical" evidence="17">
    <location>
        <begin position="416"/>
        <end position="433"/>
    </location>
</feature>
<dbReference type="GO" id="GO:0015990">
    <property type="term" value="P:electron transport coupled proton transport"/>
    <property type="evidence" value="ECO:0007669"/>
    <property type="project" value="TreeGrafter"/>
</dbReference>
<feature type="transmembrane region" description="Helical" evidence="17">
    <location>
        <begin position="53"/>
        <end position="74"/>
    </location>
</feature>
<keyword evidence="6 17" id="KW-0813">Transport</keyword>
<evidence type="ECO:0000256" key="5">
    <source>
        <dbReference type="ARBA" id="ARBA00021006"/>
    </source>
</evidence>
<feature type="transmembrane region" description="Helical" evidence="17">
    <location>
        <begin position="81"/>
        <end position="100"/>
    </location>
</feature>
<feature type="transmembrane region" description="Helical" evidence="17">
    <location>
        <begin position="242"/>
        <end position="260"/>
    </location>
</feature>
<dbReference type="AlphaFoldDB" id="A0A343EQE2"/>
<feature type="transmembrane region" description="Helical" evidence="17">
    <location>
        <begin position="136"/>
        <end position="156"/>
    </location>
</feature>
<keyword evidence="13 17" id="KW-0830">Ubiquinone</keyword>
<dbReference type="PANTHER" id="PTHR43507:SF20">
    <property type="entry name" value="NADH-UBIQUINONE OXIDOREDUCTASE CHAIN 4"/>
    <property type="match status" value="1"/>
</dbReference>
<evidence type="ECO:0000256" key="11">
    <source>
        <dbReference type="ARBA" id="ARBA00022989"/>
    </source>
</evidence>
<gene>
    <name evidence="19" type="primary">nad4</name>
</gene>
<evidence type="ECO:0000256" key="3">
    <source>
        <dbReference type="ARBA" id="ARBA00009025"/>
    </source>
</evidence>
<dbReference type="PANTHER" id="PTHR43507">
    <property type="entry name" value="NADH-UBIQUINONE OXIDOREDUCTASE CHAIN 4"/>
    <property type="match status" value="1"/>
</dbReference>
<dbReference type="InterPro" id="IPR003918">
    <property type="entry name" value="NADH_UbQ_OxRdtase"/>
</dbReference>
<dbReference type="GO" id="GO:0003954">
    <property type="term" value="F:NADH dehydrogenase activity"/>
    <property type="evidence" value="ECO:0007669"/>
    <property type="project" value="TreeGrafter"/>
</dbReference>
<dbReference type="EMBL" id="KY498001">
    <property type="protein sequence ID" value="ASJ63897.1"/>
    <property type="molecule type" value="Genomic_DNA"/>
</dbReference>
<proteinExistence type="inferred from homology"/>
<keyword evidence="7 17" id="KW-0679">Respiratory chain</keyword>
<keyword evidence="8 17" id="KW-0812">Transmembrane</keyword>
<evidence type="ECO:0000256" key="8">
    <source>
        <dbReference type="ARBA" id="ARBA00022692"/>
    </source>
</evidence>
<dbReference type="Pfam" id="PF00361">
    <property type="entry name" value="Proton_antipo_M"/>
    <property type="match status" value="1"/>
</dbReference>
<evidence type="ECO:0000256" key="9">
    <source>
        <dbReference type="ARBA" id="ARBA00022967"/>
    </source>
</evidence>
<feature type="transmembrane region" description="Helical" evidence="17">
    <location>
        <begin position="292"/>
        <end position="312"/>
    </location>
</feature>
<evidence type="ECO:0000256" key="1">
    <source>
        <dbReference type="ARBA" id="ARBA00003257"/>
    </source>
</evidence>
<geneLocation type="mitochondrion" evidence="19"/>
<evidence type="ECO:0000256" key="4">
    <source>
        <dbReference type="ARBA" id="ARBA00012944"/>
    </source>
</evidence>
<keyword evidence="14 17" id="KW-0496">Mitochondrion</keyword>
<dbReference type="GO" id="GO:0031966">
    <property type="term" value="C:mitochondrial membrane"/>
    <property type="evidence" value="ECO:0007669"/>
    <property type="project" value="UniProtKB-SubCell"/>
</dbReference>
<evidence type="ECO:0000256" key="16">
    <source>
        <dbReference type="ARBA" id="ARBA00049551"/>
    </source>
</evidence>
<evidence type="ECO:0000259" key="18">
    <source>
        <dbReference type="Pfam" id="PF00361"/>
    </source>
</evidence>
<feature type="domain" description="NADH:quinone oxidoreductase/Mrp antiporter transmembrane" evidence="18">
    <location>
        <begin position="103"/>
        <end position="382"/>
    </location>
</feature>
<comment type="function">
    <text evidence="1">Core subunit of the mitochondrial membrane respiratory chain NADH dehydrogenase (Complex I) that is believed to belong to the minimal assembly required for catalysis. Complex I functions in the transfer of electrons from NADH to the respiratory chain. The immediate electron acceptor for the enzyme is believed to be ubiquinone.</text>
</comment>
<evidence type="ECO:0000256" key="10">
    <source>
        <dbReference type="ARBA" id="ARBA00022982"/>
    </source>
</evidence>
<accession>A0A343EQE2</accession>
<evidence type="ECO:0000256" key="12">
    <source>
        <dbReference type="ARBA" id="ARBA00023027"/>
    </source>
</evidence>
<evidence type="ECO:0000256" key="14">
    <source>
        <dbReference type="ARBA" id="ARBA00023128"/>
    </source>
</evidence>
<keyword evidence="11 17" id="KW-1133">Transmembrane helix</keyword>
<protein>
    <recommendedName>
        <fullName evidence="5 17">NADH-ubiquinone oxidoreductase chain 4</fullName>
        <ecNumber evidence="4 17">7.1.1.2</ecNumber>
    </recommendedName>
</protein>
<dbReference type="InterPro" id="IPR001750">
    <property type="entry name" value="ND/Mrp_TM"/>
</dbReference>
<evidence type="ECO:0000256" key="17">
    <source>
        <dbReference type="RuleBase" id="RU003297"/>
    </source>
</evidence>
<dbReference type="GO" id="GO:0042773">
    <property type="term" value="P:ATP synthesis coupled electron transport"/>
    <property type="evidence" value="ECO:0007669"/>
    <property type="project" value="InterPro"/>
</dbReference>
<keyword evidence="15 17" id="KW-0472">Membrane</keyword>
<comment type="function">
    <text evidence="17">Core subunit of the mitochondrial membrane respiratory chain NADH dehydrogenase (Complex I) which catalyzes electron transfer from NADH through the respiratory chain, using ubiquinone as an electron acceptor. Essential for the catalytic activity and assembly of complex I.</text>
</comment>
<dbReference type="GO" id="GO:0008137">
    <property type="term" value="F:NADH dehydrogenase (ubiquinone) activity"/>
    <property type="evidence" value="ECO:0007669"/>
    <property type="project" value="UniProtKB-UniRule"/>
</dbReference>
<comment type="catalytic activity">
    <reaction evidence="16 17">
        <text>a ubiquinone + NADH + 5 H(+)(in) = a ubiquinol + NAD(+) + 4 H(+)(out)</text>
        <dbReference type="Rhea" id="RHEA:29091"/>
        <dbReference type="Rhea" id="RHEA-COMP:9565"/>
        <dbReference type="Rhea" id="RHEA-COMP:9566"/>
        <dbReference type="ChEBI" id="CHEBI:15378"/>
        <dbReference type="ChEBI" id="CHEBI:16389"/>
        <dbReference type="ChEBI" id="CHEBI:17976"/>
        <dbReference type="ChEBI" id="CHEBI:57540"/>
        <dbReference type="ChEBI" id="CHEBI:57945"/>
        <dbReference type="EC" id="7.1.1.2"/>
    </reaction>
</comment>
<reference evidence="19" key="2">
    <citation type="submission" date="2017-01" db="EMBL/GenBank/DDBJ databases">
        <authorList>
            <person name="Mah S.A."/>
            <person name="Swanson W.J."/>
            <person name="Moy G.W."/>
            <person name="Vacquier V.D."/>
        </authorList>
    </citation>
    <scope>NUCLEOTIDE SEQUENCE</scope>
</reference>
<organism evidence="19">
    <name type="scientific">Anaphothrips obscurus</name>
    <dbReference type="NCBI Taxonomy" id="864839"/>
    <lineage>
        <taxon>Eukaryota</taxon>
        <taxon>Metazoa</taxon>
        <taxon>Ecdysozoa</taxon>
        <taxon>Arthropoda</taxon>
        <taxon>Hexapoda</taxon>
        <taxon>Insecta</taxon>
        <taxon>Pterygota</taxon>
        <taxon>Neoptera</taxon>
        <taxon>Paraneoptera</taxon>
        <taxon>Thysanoptera</taxon>
        <taxon>Terebrantia</taxon>
        <taxon>Thripoidea</taxon>
        <taxon>Thripidae</taxon>
        <taxon>Anaphothrips</taxon>
    </lineage>
</organism>
<evidence type="ECO:0000313" key="19">
    <source>
        <dbReference type="EMBL" id="ASJ63897.1"/>
    </source>
</evidence>
<dbReference type="GO" id="GO:0048039">
    <property type="term" value="F:ubiquinone binding"/>
    <property type="evidence" value="ECO:0007669"/>
    <property type="project" value="TreeGrafter"/>
</dbReference>
<sequence length="437" mass="51616">MFISFFFLTFLSCYMMDIWFFCLSFLFMSLPFFFLVNFSSFMLSKNSYLMIDIYTFLMLILSLWIVILSIFSSFNIIFSKLGFMFIFLFNLINFLLLTCFCTSNMLFFFFMFESSLIPTLYIIMGWGYKIERLKSSLYMFFYTLFGSFPMLVFIFFLSKMNNSLIFGFLESSSYSFMLFLISIFAFLIKMPMFFVHSWLPKAHVEAPVSGSMILAGVLLKLGGYGIFRFSFFYIFFMNFSNFWIYLSIWGGLLSSFMCLRQIDMKSLIAYSSISHMSMVILALLIFSETSMMGSFMMMFSHGICSSCLFYLFNLVYERSGTRSIYLNKGFMSIFPSLSMWWFLFCSFNMSAPPSLNLLSEIFLINSICSWDFNILFIIMFLCFLAGVYNLFMYSFLCHGKVSSLFFFCFSCKVRELLICFLHFFPLFFLFLKLDLFI</sequence>
<feature type="transmembrane region" description="Helical" evidence="17">
    <location>
        <begin position="106"/>
        <end position="124"/>
    </location>
</feature>
<comment type="similarity">
    <text evidence="3 17">Belongs to the complex I subunit 4 family.</text>
</comment>
<feature type="transmembrane region" description="Helical" evidence="17">
    <location>
        <begin position="372"/>
        <end position="396"/>
    </location>
</feature>
<keyword evidence="9" id="KW-1278">Translocase</keyword>
<keyword evidence="10 17" id="KW-0249">Electron transport</keyword>
<reference evidence="19" key="1">
    <citation type="journal article" date="2017" name="Sci. Rep.">
        <title>Novel insights into mitochondrial gene rearrangement in thrips (Insecta: Thysanoptera) from the grass thrips, Anaphothrips obscurus.</title>
        <authorList>
            <person name="Liu H."/>
            <person name="Li H."/>
            <person name="Song F."/>
            <person name="Gu W."/>
            <person name="Feng J."/>
            <person name="Cai W."/>
            <person name="Shao R."/>
        </authorList>
    </citation>
    <scope>NUCLEOTIDE SEQUENCE</scope>
</reference>
<name>A0A343EQE2_9NEOP</name>
<dbReference type="EC" id="7.1.1.2" evidence="4 17"/>
<comment type="subcellular location">
    <subcellularLocation>
        <location evidence="2 17">Mitochondrion membrane</location>
        <topology evidence="2 17">Multi-pass membrane protein</topology>
    </subcellularLocation>
</comment>
<dbReference type="PRINTS" id="PR01437">
    <property type="entry name" value="NUOXDRDTASE4"/>
</dbReference>